<keyword evidence="4" id="KW-1185">Reference proteome</keyword>
<evidence type="ECO:0000256" key="1">
    <source>
        <dbReference type="PROSITE-ProRule" id="PRU00339"/>
    </source>
</evidence>
<proteinExistence type="predicted"/>
<evidence type="ECO:0000256" key="2">
    <source>
        <dbReference type="SAM" id="SignalP"/>
    </source>
</evidence>
<dbReference type="PROSITE" id="PS50005">
    <property type="entry name" value="TPR"/>
    <property type="match status" value="1"/>
</dbReference>
<reference evidence="3" key="1">
    <citation type="submission" date="2020-08" db="EMBL/GenBank/DDBJ databases">
        <title>Genomic Encyclopedia of Type Strains, Phase IV (KMG-IV): sequencing the most valuable type-strain genomes for metagenomic binning, comparative biology and taxonomic classification.</title>
        <authorList>
            <person name="Goeker M."/>
        </authorList>
    </citation>
    <scope>NUCLEOTIDE SEQUENCE [LARGE SCALE GENOMIC DNA]</scope>
    <source>
        <strain evidence="3">DSM 105040</strain>
    </source>
</reference>
<evidence type="ECO:0000313" key="3">
    <source>
        <dbReference type="EMBL" id="MBB4021515.1"/>
    </source>
</evidence>
<evidence type="ECO:0000313" key="4">
    <source>
        <dbReference type="Proteomes" id="UP000585681"/>
    </source>
</evidence>
<dbReference type="PANTHER" id="PTHR12558">
    <property type="entry name" value="CELL DIVISION CYCLE 16,23,27"/>
    <property type="match status" value="1"/>
</dbReference>
<protein>
    <submittedName>
        <fullName evidence="3">Tetratricopeptide (TPR) repeat protein</fullName>
    </submittedName>
</protein>
<dbReference type="Proteomes" id="UP000585681">
    <property type="component" value="Unassembled WGS sequence"/>
</dbReference>
<dbReference type="AlphaFoldDB" id="A0A840C7W2"/>
<dbReference type="SUPFAM" id="SSF48452">
    <property type="entry name" value="TPR-like"/>
    <property type="match status" value="3"/>
</dbReference>
<dbReference type="SMART" id="SM00028">
    <property type="entry name" value="TPR"/>
    <property type="match status" value="6"/>
</dbReference>
<dbReference type="RefSeq" id="WP_054537620.1">
    <property type="nucleotide sequence ID" value="NZ_JACIEQ010000001.1"/>
</dbReference>
<accession>A0A840C7W2</accession>
<organism evidence="3 4">
    <name type="scientific">Actibacterium naphthalenivorans</name>
    <dbReference type="NCBI Taxonomy" id="1614693"/>
    <lineage>
        <taxon>Bacteria</taxon>
        <taxon>Pseudomonadati</taxon>
        <taxon>Pseudomonadota</taxon>
        <taxon>Alphaproteobacteria</taxon>
        <taxon>Rhodobacterales</taxon>
        <taxon>Roseobacteraceae</taxon>
        <taxon>Actibacterium</taxon>
    </lineage>
</organism>
<feature type="repeat" description="TPR" evidence="1">
    <location>
        <begin position="29"/>
        <end position="62"/>
    </location>
</feature>
<dbReference type="InterPro" id="IPR019734">
    <property type="entry name" value="TPR_rpt"/>
</dbReference>
<comment type="caution">
    <text evidence="3">The sequence shown here is derived from an EMBL/GenBank/DDBJ whole genome shotgun (WGS) entry which is preliminary data.</text>
</comment>
<dbReference type="InterPro" id="IPR011990">
    <property type="entry name" value="TPR-like_helical_dom_sf"/>
</dbReference>
<dbReference type="PANTHER" id="PTHR12558:SF13">
    <property type="entry name" value="CELL DIVISION CYCLE PROTEIN 27 HOMOLOG"/>
    <property type="match status" value="1"/>
</dbReference>
<name>A0A840C7W2_9RHOB</name>
<keyword evidence="2" id="KW-0732">Signal</keyword>
<keyword evidence="1" id="KW-0802">TPR repeat</keyword>
<feature type="chain" id="PRO_5032424538" evidence="2">
    <location>
        <begin position="26"/>
        <end position="809"/>
    </location>
</feature>
<gene>
    <name evidence="3" type="ORF">GGR17_001306</name>
</gene>
<feature type="signal peptide" evidence="2">
    <location>
        <begin position="1"/>
        <end position="25"/>
    </location>
</feature>
<dbReference type="EMBL" id="JACIEQ010000001">
    <property type="protein sequence ID" value="MBB4021515.1"/>
    <property type="molecule type" value="Genomic_DNA"/>
</dbReference>
<dbReference type="Pfam" id="PF14559">
    <property type="entry name" value="TPR_19"/>
    <property type="match status" value="4"/>
</dbReference>
<sequence length="809" mass="90242">MTFGNIFRVLLIVCGLTFVSACDSAEERAENHYQKGIALLQEGDVDRALLEFRNVFKLDPAHRDARHIYAKTVLERGNYQEAFSQYLRLVEQHPDFFEGRRELAELAVKTQNWEEARRHTRLALEMAPEDPRIQALDTAITFRRAIQDGDQATQAAMLDRALTLKPILPENEIVRSVIIDGFLRNGDEDKALAEIGETIALYPENIQLYRMRLQLLSRQGREEDVEARLREMVRLFPDDEASKALLIRYYLSREDSDAAEAFLREQITPGVQNDDARITLIQFLISARGPQVAQAELDKFIEDGTNTDRFRAMRAGLAFDMGQQAEAIAELEDVVANAEPSVQTREIKVAFARILASSGNEVGARALVEEVLAEDVGMVEALKMRAAWLIEADQADEAINVLRSALDQKPDDPGIMTLMSAAHARNGDRELSGELLSLAVQASNSAPAESLRYAKFLIASDKLLPAEGVLIDALRLAPGSYPVLVELGQLYIRLKDWPRAEQVERALRGLDTDAGTAQADRLRFSILRGQTNNADAIAFLETLTREDDSATAAQVAIVRAHLLNGKPDAARTYLDELLAESPDELAFRFLDAAVYASTGDFKAAEQRYRSLLKDYSTSERLWLELVRTLSRDGRPDAAATELDRALEILPEGRDLLWAKATLLEQGGDTQGAIGIYEKLYAQNTSTSVIANNLASLLSTVRDDADSLERAYAVARRLRGSDFPPYQDTYGWIAYRRGDYREALTHLEPAAAGLPQDPLVQYHLAKTYIALNRPDDAQAQLEKTLQLAGETARPEFDDARQLLLQLKNDG</sequence>
<dbReference type="Gene3D" id="1.25.40.10">
    <property type="entry name" value="Tetratricopeptide repeat domain"/>
    <property type="match status" value="5"/>
</dbReference>